<keyword evidence="2" id="KW-1003">Cell membrane</keyword>
<evidence type="ECO:0000256" key="6">
    <source>
        <dbReference type="SAM" id="Phobius"/>
    </source>
</evidence>
<sequence>MSEDQGTVYRHRLPTRLWHWLNAVAVFCLLMSGLMIFNAHPMLYWGQYGANADTPALKIGSDGKRGYLRIGGWEVTTTGVLGLSRGQDGRLQRLAFPHWATIPSNYNLADGRRWHILFAWVLTVAGIAYLAVSLANGHVRRDLLPRRDELRPRHLAREIADHARLRFPKGEAAARYNSLQKLSYVGVIFGLLPLAILTGWTMSPGLNAAWPWLVDLFGGRQSARTIHFIAATLITLFIAVHLAMVLLAGPVNEVRSMITGRFRLPKERS</sequence>
<comment type="subcellular location">
    <subcellularLocation>
        <location evidence="1">Cell membrane</location>
        <topology evidence="1">Multi-pass membrane protein</topology>
    </subcellularLocation>
</comment>
<accession>A0ABV7X787</accession>
<dbReference type="Gene3D" id="1.20.950.20">
    <property type="entry name" value="Transmembrane di-heme cytochromes, Chain C"/>
    <property type="match status" value="1"/>
</dbReference>
<dbReference type="InterPro" id="IPR016174">
    <property type="entry name" value="Di-haem_cyt_TM"/>
</dbReference>
<dbReference type="PANTHER" id="PTHR30485:SF1">
    <property type="entry name" value="CYTOCHROME YDHU-RELATED"/>
    <property type="match status" value="1"/>
</dbReference>
<feature type="domain" description="Cytochrome b561 bacterial/Ni-hydrogenase" evidence="7">
    <location>
        <begin position="10"/>
        <end position="260"/>
    </location>
</feature>
<gene>
    <name evidence="8" type="ORF">ACFOMD_05470</name>
</gene>
<keyword evidence="4 6" id="KW-1133">Transmembrane helix</keyword>
<dbReference type="EMBL" id="JBHRXV010000004">
    <property type="protein sequence ID" value="MFC3712009.1"/>
    <property type="molecule type" value="Genomic_DNA"/>
</dbReference>
<evidence type="ECO:0000256" key="4">
    <source>
        <dbReference type="ARBA" id="ARBA00022989"/>
    </source>
</evidence>
<feature type="transmembrane region" description="Helical" evidence="6">
    <location>
        <begin position="226"/>
        <end position="248"/>
    </location>
</feature>
<feature type="transmembrane region" description="Helical" evidence="6">
    <location>
        <begin position="20"/>
        <end position="39"/>
    </location>
</feature>
<evidence type="ECO:0000259" key="7">
    <source>
        <dbReference type="Pfam" id="PF01292"/>
    </source>
</evidence>
<feature type="transmembrane region" description="Helical" evidence="6">
    <location>
        <begin position="114"/>
        <end position="137"/>
    </location>
</feature>
<evidence type="ECO:0000313" key="9">
    <source>
        <dbReference type="Proteomes" id="UP001595615"/>
    </source>
</evidence>
<name>A0ABV7X787_9SPHN</name>
<organism evidence="8 9">
    <name type="scientific">Sphingoaurantiacus capsulatus</name>
    <dbReference type="NCBI Taxonomy" id="1771310"/>
    <lineage>
        <taxon>Bacteria</taxon>
        <taxon>Pseudomonadati</taxon>
        <taxon>Pseudomonadota</taxon>
        <taxon>Alphaproteobacteria</taxon>
        <taxon>Sphingomonadales</taxon>
        <taxon>Sphingosinicellaceae</taxon>
        <taxon>Sphingoaurantiacus</taxon>
    </lineage>
</organism>
<dbReference type="Pfam" id="PF01292">
    <property type="entry name" value="Ni_hydr_CYTB"/>
    <property type="match status" value="1"/>
</dbReference>
<dbReference type="SUPFAM" id="SSF81342">
    <property type="entry name" value="Transmembrane di-heme cytochromes"/>
    <property type="match status" value="1"/>
</dbReference>
<dbReference type="Proteomes" id="UP001595615">
    <property type="component" value="Unassembled WGS sequence"/>
</dbReference>
<dbReference type="PANTHER" id="PTHR30485">
    <property type="entry name" value="NI/FE-HYDROGENASE 1 B-TYPE CYTOCHROME SUBUNIT"/>
    <property type="match status" value="1"/>
</dbReference>
<dbReference type="InterPro" id="IPR011577">
    <property type="entry name" value="Cyt_b561_bac/Ni-Hgenase"/>
</dbReference>
<keyword evidence="9" id="KW-1185">Reference proteome</keyword>
<evidence type="ECO:0000256" key="5">
    <source>
        <dbReference type="ARBA" id="ARBA00023136"/>
    </source>
</evidence>
<keyword evidence="5 6" id="KW-0472">Membrane</keyword>
<dbReference type="RefSeq" id="WP_380858072.1">
    <property type="nucleotide sequence ID" value="NZ_JBHRXV010000004.1"/>
</dbReference>
<keyword evidence="3 6" id="KW-0812">Transmembrane</keyword>
<evidence type="ECO:0000256" key="2">
    <source>
        <dbReference type="ARBA" id="ARBA00022475"/>
    </source>
</evidence>
<feature type="transmembrane region" description="Helical" evidence="6">
    <location>
        <begin position="184"/>
        <end position="206"/>
    </location>
</feature>
<comment type="caution">
    <text evidence="8">The sequence shown here is derived from an EMBL/GenBank/DDBJ whole genome shotgun (WGS) entry which is preliminary data.</text>
</comment>
<reference evidence="9" key="1">
    <citation type="journal article" date="2019" name="Int. J. Syst. Evol. Microbiol.">
        <title>The Global Catalogue of Microorganisms (GCM) 10K type strain sequencing project: providing services to taxonomists for standard genome sequencing and annotation.</title>
        <authorList>
            <consortium name="The Broad Institute Genomics Platform"/>
            <consortium name="The Broad Institute Genome Sequencing Center for Infectious Disease"/>
            <person name="Wu L."/>
            <person name="Ma J."/>
        </authorList>
    </citation>
    <scope>NUCLEOTIDE SEQUENCE [LARGE SCALE GENOMIC DNA]</scope>
    <source>
        <strain evidence="9">KCTC 42644</strain>
    </source>
</reference>
<evidence type="ECO:0000256" key="1">
    <source>
        <dbReference type="ARBA" id="ARBA00004651"/>
    </source>
</evidence>
<dbReference type="InterPro" id="IPR051542">
    <property type="entry name" value="Hydrogenase_cytochrome"/>
</dbReference>
<evidence type="ECO:0000313" key="8">
    <source>
        <dbReference type="EMBL" id="MFC3712009.1"/>
    </source>
</evidence>
<evidence type="ECO:0000256" key="3">
    <source>
        <dbReference type="ARBA" id="ARBA00022692"/>
    </source>
</evidence>
<protein>
    <submittedName>
        <fullName evidence="8">Cytochrome b/b6 domain-containing protein</fullName>
    </submittedName>
</protein>
<proteinExistence type="predicted"/>